<feature type="domain" description="F-box" evidence="1">
    <location>
        <begin position="1"/>
        <end position="45"/>
    </location>
</feature>
<dbReference type="EMBL" id="KN831770">
    <property type="protein sequence ID" value="KIM47348.1"/>
    <property type="molecule type" value="Genomic_DNA"/>
</dbReference>
<proteinExistence type="predicted"/>
<dbReference type="HOGENOM" id="CLU_040563_0_0_1"/>
<evidence type="ECO:0000313" key="2">
    <source>
        <dbReference type="EMBL" id="KIM47348.1"/>
    </source>
</evidence>
<dbReference type="Proteomes" id="UP000053424">
    <property type="component" value="Unassembled WGS sequence"/>
</dbReference>
<sequence>MLISLPTGIILEVCRILGWRDILRVSETCRTLFEISQDRSIWITLAHHSPTLLYLPILEAPIDTYTTRELKNLVLRNISSTLGWNSSRKPQERTVPQGEFPIGQGGRILLPGGRWLLTWGSNLADHNPNYYQAISAYDLDSPELASSIIYKGTYPESDMVLVETFAQTDRTPSGVGLAFTVGLIFEDFNEFPPMRFDVLRIEQRGHGLEAKLVTSTIKSLSCYEQVVDMLGDYIMMSYWTSAILHVSHCQVKILNWRTSSSNRHALSFFNIIESRADIRILPENKILVIEGSRIAIYGIPELRWTKPSEHEDYPIVQQPIWSASLSPEAQNFNMFKSSKPSYGPFATRLAFTRNDQIYGLVIPHDGRTPALHVLATVPALSSHLTVDFARVIVCIDKIYSKPFLSEPKASMLSFSWPEEADLAQPMDWVPPILHLMYKQFAGHRMSVKLGYYRDVVDEVSGRVVIPLYTNQTAIRGWSVVEFAHPHFLLSSVPSSNLSLSPLVSWYAW</sequence>
<protein>
    <recommendedName>
        <fullName evidence="1">F-box domain-containing protein</fullName>
    </recommendedName>
</protein>
<evidence type="ECO:0000313" key="3">
    <source>
        <dbReference type="Proteomes" id="UP000053424"/>
    </source>
</evidence>
<organism evidence="2 3">
    <name type="scientific">Hebeloma cylindrosporum</name>
    <dbReference type="NCBI Taxonomy" id="76867"/>
    <lineage>
        <taxon>Eukaryota</taxon>
        <taxon>Fungi</taxon>
        <taxon>Dikarya</taxon>
        <taxon>Basidiomycota</taxon>
        <taxon>Agaricomycotina</taxon>
        <taxon>Agaricomycetes</taxon>
        <taxon>Agaricomycetidae</taxon>
        <taxon>Agaricales</taxon>
        <taxon>Agaricineae</taxon>
        <taxon>Hymenogastraceae</taxon>
        <taxon>Hebeloma</taxon>
    </lineage>
</organism>
<dbReference type="OrthoDB" id="3068592at2759"/>
<dbReference type="InterPro" id="IPR001810">
    <property type="entry name" value="F-box_dom"/>
</dbReference>
<dbReference type="InterPro" id="IPR036047">
    <property type="entry name" value="F-box-like_dom_sf"/>
</dbReference>
<name>A0A0C2YBX1_HEBCY</name>
<reference evidence="3" key="2">
    <citation type="submission" date="2015-01" db="EMBL/GenBank/DDBJ databases">
        <title>Evolutionary Origins and Diversification of the Mycorrhizal Mutualists.</title>
        <authorList>
            <consortium name="DOE Joint Genome Institute"/>
            <consortium name="Mycorrhizal Genomics Consortium"/>
            <person name="Kohler A."/>
            <person name="Kuo A."/>
            <person name="Nagy L.G."/>
            <person name="Floudas D."/>
            <person name="Copeland A."/>
            <person name="Barry K.W."/>
            <person name="Cichocki N."/>
            <person name="Veneault-Fourrey C."/>
            <person name="LaButti K."/>
            <person name="Lindquist E.A."/>
            <person name="Lipzen A."/>
            <person name="Lundell T."/>
            <person name="Morin E."/>
            <person name="Murat C."/>
            <person name="Riley R."/>
            <person name="Ohm R."/>
            <person name="Sun H."/>
            <person name="Tunlid A."/>
            <person name="Henrissat B."/>
            <person name="Grigoriev I.V."/>
            <person name="Hibbett D.S."/>
            <person name="Martin F."/>
        </authorList>
    </citation>
    <scope>NUCLEOTIDE SEQUENCE [LARGE SCALE GENOMIC DNA]</scope>
    <source>
        <strain evidence="3">h7</strain>
    </source>
</reference>
<evidence type="ECO:0000259" key="1">
    <source>
        <dbReference type="PROSITE" id="PS50181"/>
    </source>
</evidence>
<reference evidence="2 3" key="1">
    <citation type="submission" date="2014-04" db="EMBL/GenBank/DDBJ databases">
        <authorList>
            <consortium name="DOE Joint Genome Institute"/>
            <person name="Kuo A."/>
            <person name="Gay G."/>
            <person name="Dore J."/>
            <person name="Kohler A."/>
            <person name="Nagy L.G."/>
            <person name="Floudas D."/>
            <person name="Copeland A."/>
            <person name="Barry K.W."/>
            <person name="Cichocki N."/>
            <person name="Veneault-Fourrey C."/>
            <person name="LaButti K."/>
            <person name="Lindquist E.A."/>
            <person name="Lipzen A."/>
            <person name="Lundell T."/>
            <person name="Morin E."/>
            <person name="Murat C."/>
            <person name="Sun H."/>
            <person name="Tunlid A."/>
            <person name="Henrissat B."/>
            <person name="Grigoriev I.V."/>
            <person name="Hibbett D.S."/>
            <person name="Martin F."/>
            <person name="Nordberg H.P."/>
            <person name="Cantor M.N."/>
            <person name="Hua S.X."/>
        </authorList>
    </citation>
    <scope>NUCLEOTIDE SEQUENCE [LARGE SCALE GENOMIC DNA]</scope>
    <source>
        <strain evidence="3">h7</strain>
    </source>
</reference>
<dbReference type="AlphaFoldDB" id="A0A0C2YBX1"/>
<dbReference type="SUPFAM" id="SSF81383">
    <property type="entry name" value="F-box domain"/>
    <property type="match status" value="1"/>
</dbReference>
<gene>
    <name evidence="2" type="ORF">M413DRAFT_273180</name>
</gene>
<keyword evidence="3" id="KW-1185">Reference proteome</keyword>
<accession>A0A0C2YBX1</accession>
<dbReference type="PROSITE" id="PS50181">
    <property type="entry name" value="FBOX"/>
    <property type="match status" value="1"/>
</dbReference>